<dbReference type="GO" id="GO:0051213">
    <property type="term" value="F:dioxygenase activity"/>
    <property type="evidence" value="ECO:0007669"/>
    <property type="project" value="UniProtKB-KW"/>
</dbReference>
<dbReference type="AlphaFoldDB" id="A0A346Y553"/>
<evidence type="ECO:0000259" key="1">
    <source>
        <dbReference type="Pfam" id="PF05685"/>
    </source>
</evidence>
<accession>A0A346Y553</accession>
<dbReference type="Proteomes" id="UP000264006">
    <property type="component" value="Chromosome"/>
</dbReference>
<sequence>MIRDTDEVTTLLDPITTLPPEFRPLRVEEYHRLIDTGVFDGTHVELVGGVLVEMSPQGDEHMGLIPFMTHLLVRLVGEDYVVSPQCPVIADEISEPEPDFAILSRRDTRVTGKPHDALLVIEIANSSLRFDLGEKARRYAGAGYPEYWVIDVKARSIHVHRDPHPDGTWGSLEEVSSGRVQAVAVPPVVIDVQDLLTFG</sequence>
<dbReference type="KEGG" id="euz:DVS28_a4943"/>
<evidence type="ECO:0000313" key="2">
    <source>
        <dbReference type="EMBL" id="AXV09600.1"/>
    </source>
</evidence>
<proteinExistence type="predicted"/>
<keyword evidence="2" id="KW-0560">Oxidoreductase</keyword>
<keyword evidence="2" id="KW-0223">Dioxygenase</keyword>
<keyword evidence="3" id="KW-1185">Reference proteome</keyword>
<organism evidence="2 3">
    <name type="scientific">Euzebya pacifica</name>
    <dbReference type="NCBI Taxonomy" id="1608957"/>
    <lineage>
        <taxon>Bacteria</taxon>
        <taxon>Bacillati</taxon>
        <taxon>Actinomycetota</taxon>
        <taxon>Nitriliruptoria</taxon>
        <taxon>Euzebyales</taxon>
    </lineage>
</organism>
<dbReference type="CDD" id="cd06260">
    <property type="entry name" value="DUF820-like"/>
    <property type="match status" value="1"/>
</dbReference>
<dbReference type="InterPro" id="IPR008538">
    <property type="entry name" value="Uma2"/>
</dbReference>
<gene>
    <name evidence="2" type="ORF">DVS28_a4943</name>
</gene>
<dbReference type="SUPFAM" id="SSF52980">
    <property type="entry name" value="Restriction endonuclease-like"/>
    <property type="match status" value="1"/>
</dbReference>
<dbReference type="InterPro" id="IPR012296">
    <property type="entry name" value="Nuclease_put_TT1808"/>
</dbReference>
<evidence type="ECO:0000313" key="3">
    <source>
        <dbReference type="Proteomes" id="UP000264006"/>
    </source>
</evidence>
<dbReference type="Pfam" id="PF05685">
    <property type="entry name" value="Uma2"/>
    <property type="match status" value="1"/>
</dbReference>
<reference evidence="2 3" key="1">
    <citation type="submission" date="2018-09" db="EMBL/GenBank/DDBJ databases">
        <title>Complete genome sequence of Euzebya sp. DY32-46 isolated from seawater of Pacific Ocean.</title>
        <authorList>
            <person name="Xu L."/>
            <person name="Wu Y.-H."/>
            <person name="Xu X.-W."/>
        </authorList>
    </citation>
    <scope>NUCLEOTIDE SEQUENCE [LARGE SCALE GENOMIC DNA]</scope>
    <source>
        <strain evidence="2 3">DY32-46</strain>
    </source>
</reference>
<feature type="domain" description="Putative restriction endonuclease" evidence="1">
    <location>
        <begin position="27"/>
        <end position="178"/>
    </location>
</feature>
<dbReference type="PANTHER" id="PTHR35400:SF3">
    <property type="entry name" value="SLL1072 PROTEIN"/>
    <property type="match status" value="1"/>
</dbReference>
<dbReference type="Gene3D" id="3.90.1570.10">
    <property type="entry name" value="tt1808, chain A"/>
    <property type="match status" value="1"/>
</dbReference>
<dbReference type="PANTHER" id="PTHR35400">
    <property type="entry name" value="SLR1083 PROTEIN"/>
    <property type="match status" value="1"/>
</dbReference>
<dbReference type="EMBL" id="CP031165">
    <property type="protein sequence ID" value="AXV09600.1"/>
    <property type="molecule type" value="Genomic_DNA"/>
</dbReference>
<protein>
    <submittedName>
        <fullName evidence="2">Putative dioxygenase</fullName>
    </submittedName>
</protein>
<name>A0A346Y553_9ACTN</name>
<dbReference type="InterPro" id="IPR011335">
    <property type="entry name" value="Restrct_endonuc-II-like"/>
</dbReference>